<dbReference type="Pfam" id="PF02798">
    <property type="entry name" value="GST_N"/>
    <property type="match status" value="1"/>
</dbReference>
<dbReference type="SFLD" id="SFLDS00019">
    <property type="entry name" value="Glutathione_Transferase_(cytos"/>
    <property type="match status" value="1"/>
</dbReference>
<dbReference type="InterPro" id="IPR036282">
    <property type="entry name" value="Glutathione-S-Trfase_C_sf"/>
</dbReference>
<dbReference type="SFLD" id="SFLDG00358">
    <property type="entry name" value="Main_(cytGST)"/>
    <property type="match status" value="1"/>
</dbReference>
<name>A0ABX9XKS7_9PSED</name>
<dbReference type="SUPFAM" id="SSF47616">
    <property type="entry name" value="GST C-terminal domain-like"/>
    <property type="match status" value="1"/>
</dbReference>
<evidence type="ECO:0000259" key="2">
    <source>
        <dbReference type="PROSITE" id="PS50405"/>
    </source>
</evidence>
<dbReference type="PANTHER" id="PTHR44051">
    <property type="entry name" value="GLUTATHIONE S-TRANSFERASE-RELATED"/>
    <property type="match status" value="1"/>
</dbReference>
<keyword evidence="4" id="KW-1185">Reference proteome</keyword>
<feature type="domain" description="GST N-terminal" evidence="1">
    <location>
        <begin position="1"/>
        <end position="81"/>
    </location>
</feature>
<dbReference type="Gene3D" id="1.20.1050.10">
    <property type="match status" value="1"/>
</dbReference>
<dbReference type="InterPro" id="IPR036249">
    <property type="entry name" value="Thioredoxin-like_sf"/>
</dbReference>
<sequence length="201" mass="22203">MTELKLYSNAQSRGRIAHWMLEETGTPYETVWIEYGEQMKSPEYLAINPMGKVPAMVHGSMIVTECAAICAYLADRFPTNNLAPAIDDPRRAIYLRWLFFAAGPLETAVTARTLGWEVPEGQSRMAGFGSYADTINALETALQDGPWLCGAQFTGADVYIASQLGWGMMLGTIEKRPTFARYVERAYARPAHVAADRLNGG</sequence>
<comment type="caution">
    <text evidence="3">The sequence shown here is derived from an EMBL/GenBank/DDBJ whole genome shotgun (WGS) entry which is preliminary data.</text>
</comment>
<reference evidence="3 4" key="1">
    <citation type="submission" date="2018-11" db="EMBL/GenBank/DDBJ databases">
        <authorList>
            <person name="Jang G.I."/>
            <person name="Hwang C.Y."/>
        </authorList>
    </citation>
    <scope>NUCLEOTIDE SEQUENCE [LARGE SCALE GENOMIC DNA]</scope>
    <source>
        <strain evidence="3 4">SSM26</strain>
    </source>
</reference>
<dbReference type="SUPFAM" id="SSF52833">
    <property type="entry name" value="Thioredoxin-like"/>
    <property type="match status" value="1"/>
</dbReference>
<evidence type="ECO:0000259" key="1">
    <source>
        <dbReference type="PROSITE" id="PS50404"/>
    </source>
</evidence>
<dbReference type="SFLD" id="SFLDG01150">
    <property type="entry name" value="Main.1:_Beta-like"/>
    <property type="match status" value="1"/>
</dbReference>
<dbReference type="PROSITE" id="PS50404">
    <property type="entry name" value="GST_NTER"/>
    <property type="match status" value="1"/>
</dbReference>
<evidence type="ECO:0000313" key="3">
    <source>
        <dbReference type="EMBL" id="ROZ87441.1"/>
    </source>
</evidence>
<dbReference type="Gene3D" id="3.40.30.10">
    <property type="entry name" value="Glutaredoxin"/>
    <property type="match status" value="1"/>
</dbReference>
<protein>
    <submittedName>
        <fullName evidence="3">Glutathione S-transferase family protein</fullName>
    </submittedName>
</protein>
<dbReference type="PROSITE" id="PS50405">
    <property type="entry name" value="GST_CTER"/>
    <property type="match status" value="1"/>
</dbReference>
<dbReference type="Proteomes" id="UP000275199">
    <property type="component" value="Unassembled WGS sequence"/>
</dbReference>
<dbReference type="PANTHER" id="PTHR44051:SF8">
    <property type="entry name" value="GLUTATHIONE S-TRANSFERASE GSTA"/>
    <property type="match status" value="1"/>
</dbReference>
<dbReference type="InterPro" id="IPR040079">
    <property type="entry name" value="Glutathione_S-Trfase"/>
</dbReference>
<dbReference type="InterPro" id="IPR010987">
    <property type="entry name" value="Glutathione-S-Trfase_C-like"/>
</dbReference>
<accession>A0ABX9XKS7</accession>
<dbReference type="EMBL" id="RKKU01000003">
    <property type="protein sequence ID" value="ROZ87441.1"/>
    <property type="molecule type" value="Genomic_DNA"/>
</dbReference>
<dbReference type="CDD" id="cd03046">
    <property type="entry name" value="GST_N_GTT1_like"/>
    <property type="match status" value="1"/>
</dbReference>
<dbReference type="Pfam" id="PF13410">
    <property type="entry name" value="GST_C_2"/>
    <property type="match status" value="1"/>
</dbReference>
<dbReference type="InterPro" id="IPR004045">
    <property type="entry name" value="Glutathione_S-Trfase_N"/>
</dbReference>
<organism evidence="3 4">
    <name type="scientific">Pseudomonas neustonica</name>
    <dbReference type="NCBI Taxonomy" id="2487346"/>
    <lineage>
        <taxon>Bacteria</taxon>
        <taxon>Pseudomonadati</taxon>
        <taxon>Pseudomonadota</taxon>
        <taxon>Gammaproteobacteria</taxon>
        <taxon>Pseudomonadales</taxon>
        <taxon>Pseudomonadaceae</taxon>
        <taxon>Pseudomonas</taxon>
    </lineage>
</organism>
<feature type="domain" description="GST C-terminal" evidence="2">
    <location>
        <begin position="87"/>
        <end position="201"/>
    </location>
</feature>
<dbReference type="CDD" id="cd03207">
    <property type="entry name" value="GST_C_8"/>
    <property type="match status" value="1"/>
</dbReference>
<proteinExistence type="predicted"/>
<evidence type="ECO:0000313" key="4">
    <source>
        <dbReference type="Proteomes" id="UP000275199"/>
    </source>
</evidence>
<gene>
    <name evidence="3" type="ORF">EF096_04080</name>
</gene>
<dbReference type="RefSeq" id="WP_123888348.1">
    <property type="nucleotide sequence ID" value="NZ_RKKU01000003.1"/>
</dbReference>